<keyword evidence="2" id="KW-1133">Transmembrane helix</keyword>
<name>I7BA77_MYCHA</name>
<dbReference type="HOGENOM" id="CLU_132611_0_0_14"/>
<organism evidence="3 4">
    <name type="scientific">Mycoplasma haematolamae (strain Purdue)</name>
    <dbReference type="NCBI Taxonomy" id="1212765"/>
    <lineage>
        <taxon>Bacteria</taxon>
        <taxon>Bacillati</taxon>
        <taxon>Mycoplasmatota</taxon>
        <taxon>Mollicutes</taxon>
        <taxon>Mycoplasmataceae</taxon>
        <taxon>Mycoplasma</taxon>
    </lineage>
</organism>
<sequence>MSLQHIVMSAVGLLTVGGIGGIVYNSTGSRNAIKQENPPSETGSQTQPVTTSPESGRSSGPLRSISSVSPSTESPKTSGITYRFSMGQKTFSLTCLDNKHPGSGYEGNNKVIICSSDRKQDSISWYSQPKQAKTECDWNTSKNAYVCTSPRKRLESTALKNNQHIKTREAIQIS</sequence>
<evidence type="ECO:0000313" key="4">
    <source>
        <dbReference type="Proteomes" id="UP000006502"/>
    </source>
</evidence>
<keyword evidence="2" id="KW-0472">Membrane</keyword>
<dbReference type="Proteomes" id="UP000006502">
    <property type="component" value="Chromosome"/>
</dbReference>
<keyword evidence="4" id="KW-1185">Reference proteome</keyword>
<feature type="transmembrane region" description="Helical" evidence="2">
    <location>
        <begin position="6"/>
        <end position="24"/>
    </location>
</feature>
<reference evidence="3 4" key="1">
    <citation type="journal article" date="2012" name="J. Bacteriol.">
        <title>Genome Sequence of "Candidatus Mycoplasma haemolamae" Strain Purdue, a Red Blood Cell Pathogen of Alpacas (Vicugna pacos) and Llamas (Lama glama).</title>
        <authorList>
            <person name="Guimaraes A.M."/>
            <person name="Toth B."/>
            <person name="Santos A.P."/>
            <person name="do Nascimento N.C."/>
            <person name="Kritchevsky J.E."/>
            <person name="Messick J.B."/>
        </authorList>
    </citation>
    <scope>NUCLEOTIDE SEQUENCE [LARGE SCALE GENOMIC DNA]</scope>
    <source>
        <strain evidence="3 4">Purdue</strain>
    </source>
</reference>
<gene>
    <name evidence="3" type="ordered locus">MHLP_03075</name>
</gene>
<feature type="compositionally biased region" description="Low complexity" evidence="1">
    <location>
        <begin position="64"/>
        <end position="78"/>
    </location>
</feature>
<dbReference type="AlphaFoldDB" id="I7BA77"/>
<keyword evidence="2" id="KW-0812">Transmembrane</keyword>
<evidence type="ECO:0000256" key="2">
    <source>
        <dbReference type="SAM" id="Phobius"/>
    </source>
</evidence>
<accession>I7BA77</accession>
<protein>
    <submittedName>
        <fullName evidence="3">Uncharacterized protein</fullName>
    </submittedName>
</protein>
<evidence type="ECO:0000256" key="1">
    <source>
        <dbReference type="SAM" id="MobiDB-lite"/>
    </source>
</evidence>
<proteinExistence type="predicted"/>
<dbReference type="PATRIC" id="fig|1212765.3.peg.696"/>
<evidence type="ECO:0000313" key="3">
    <source>
        <dbReference type="EMBL" id="AFO52195.1"/>
    </source>
</evidence>
<feature type="region of interest" description="Disordered" evidence="1">
    <location>
        <begin position="30"/>
        <end position="81"/>
    </location>
</feature>
<reference evidence="4" key="2">
    <citation type="submission" date="2012-07" db="EMBL/GenBank/DDBJ databases">
        <title>Complete genome sequence of 'Candidatus Mycoplasma haemolamae'.</title>
        <authorList>
            <person name="Guimaraes A.M.S."/>
            <person name="Toth B."/>
            <person name="Santos A.P."/>
            <person name="Nascimento N.C."/>
            <person name="Sojka J.E."/>
            <person name="Messick J.B."/>
        </authorList>
    </citation>
    <scope>NUCLEOTIDE SEQUENCE [LARGE SCALE GENOMIC DNA]</scope>
    <source>
        <strain evidence="4">Purdue</strain>
    </source>
</reference>
<feature type="compositionally biased region" description="Polar residues" evidence="1">
    <location>
        <begin position="30"/>
        <end position="58"/>
    </location>
</feature>
<dbReference type="EMBL" id="CP003731">
    <property type="protein sequence ID" value="AFO52195.1"/>
    <property type="molecule type" value="Genomic_DNA"/>
</dbReference>
<dbReference type="STRING" id="1212765.MHLP_03075"/>
<dbReference type="KEGG" id="mhl:MHLP_03075"/>